<keyword evidence="4" id="KW-1185">Reference proteome</keyword>
<organism evidence="3 4">
    <name type="scientific">Mycena indigotica</name>
    <dbReference type="NCBI Taxonomy" id="2126181"/>
    <lineage>
        <taxon>Eukaryota</taxon>
        <taxon>Fungi</taxon>
        <taxon>Dikarya</taxon>
        <taxon>Basidiomycota</taxon>
        <taxon>Agaricomycotina</taxon>
        <taxon>Agaricomycetes</taxon>
        <taxon>Agaricomycetidae</taxon>
        <taxon>Agaricales</taxon>
        <taxon>Marasmiineae</taxon>
        <taxon>Mycenaceae</taxon>
        <taxon>Mycena</taxon>
    </lineage>
</organism>
<proteinExistence type="predicted"/>
<evidence type="ECO:0000256" key="1">
    <source>
        <dbReference type="ARBA" id="ARBA00022801"/>
    </source>
</evidence>
<reference evidence="3" key="1">
    <citation type="submission" date="2020-05" db="EMBL/GenBank/DDBJ databases">
        <title>Mycena genomes resolve the evolution of fungal bioluminescence.</title>
        <authorList>
            <person name="Tsai I.J."/>
        </authorList>
    </citation>
    <scope>NUCLEOTIDE SEQUENCE</scope>
    <source>
        <strain evidence="3">171206Taipei</strain>
    </source>
</reference>
<dbReference type="Gene3D" id="3.40.50.1820">
    <property type="entry name" value="alpha/beta hydrolase"/>
    <property type="match status" value="1"/>
</dbReference>
<dbReference type="OrthoDB" id="2094269at2759"/>
<dbReference type="GeneID" id="59350802"/>
<dbReference type="PANTHER" id="PTHR48070">
    <property type="entry name" value="ESTERASE OVCA2"/>
    <property type="match status" value="1"/>
</dbReference>
<dbReference type="GO" id="GO:0005634">
    <property type="term" value="C:nucleus"/>
    <property type="evidence" value="ECO:0007669"/>
    <property type="project" value="TreeGrafter"/>
</dbReference>
<comment type="caution">
    <text evidence="3">The sequence shown here is derived from an EMBL/GenBank/DDBJ whole genome shotgun (WGS) entry which is preliminary data.</text>
</comment>
<dbReference type="Proteomes" id="UP000636479">
    <property type="component" value="Unassembled WGS sequence"/>
</dbReference>
<dbReference type="AlphaFoldDB" id="A0A8H6VSZ5"/>
<evidence type="ECO:0000313" key="4">
    <source>
        <dbReference type="Proteomes" id="UP000636479"/>
    </source>
</evidence>
<dbReference type="RefSeq" id="XP_037215212.1">
    <property type="nucleotide sequence ID" value="XM_037368286.1"/>
</dbReference>
<gene>
    <name evidence="3" type="ORF">MIND_01177100</name>
</gene>
<evidence type="ECO:0000259" key="2">
    <source>
        <dbReference type="Pfam" id="PF03959"/>
    </source>
</evidence>
<dbReference type="EMBL" id="JACAZF010000011">
    <property type="protein sequence ID" value="KAF7292784.1"/>
    <property type="molecule type" value="Genomic_DNA"/>
</dbReference>
<name>A0A8H6VSZ5_9AGAR</name>
<dbReference type="InterPro" id="IPR005645">
    <property type="entry name" value="FSH-like_dom"/>
</dbReference>
<protein>
    <submittedName>
        <fullName evidence="3">FSH1 domain-containing protein</fullName>
    </submittedName>
</protein>
<dbReference type="GO" id="GO:0016787">
    <property type="term" value="F:hydrolase activity"/>
    <property type="evidence" value="ECO:0007669"/>
    <property type="project" value="UniProtKB-KW"/>
</dbReference>
<dbReference type="InterPro" id="IPR050593">
    <property type="entry name" value="LovG"/>
</dbReference>
<dbReference type="GO" id="GO:0005737">
    <property type="term" value="C:cytoplasm"/>
    <property type="evidence" value="ECO:0007669"/>
    <property type="project" value="TreeGrafter"/>
</dbReference>
<dbReference type="PANTHER" id="PTHR48070:SF6">
    <property type="entry name" value="ESTERASE OVCA2"/>
    <property type="match status" value="1"/>
</dbReference>
<dbReference type="SUPFAM" id="SSF53474">
    <property type="entry name" value="alpha/beta-Hydrolases"/>
    <property type="match status" value="1"/>
</dbReference>
<dbReference type="InterPro" id="IPR029058">
    <property type="entry name" value="AB_hydrolase_fold"/>
</dbReference>
<evidence type="ECO:0000313" key="3">
    <source>
        <dbReference type="EMBL" id="KAF7292784.1"/>
    </source>
</evidence>
<feature type="domain" description="Serine hydrolase" evidence="2">
    <location>
        <begin position="20"/>
        <end position="231"/>
    </location>
</feature>
<accession>A0A8H6VSZ5</accession>
<keyword evidence="1" id="KW-0378">Hydrolase</keyword>
<dbReference type="Pfam" id="PF03959">
    <property type="entry name" value="FSH1"/>
    <property type="match status" value="1"/>
</dbReference>
<sequence length="261" mass="28023">MPARAARGLLTTCSETTMATTTVLALHGHFQNAAMYSKKLGALRKHCEKSVEFVFIDAPNVLQPVDMAGATSTEALEASATGGDARAWFNFDDSRNEAVGLPQSLETLRDVLKTRHFDGVIGFSQGAVVAGLLTALLERPEVYPDFLVDGKPPHPPFKFCIAVAGFRLRGAIGDAVYSQMYKTPTLHVLGRNDIIVIEERSRTLIAVSENARVEQHDGGHFLPSKTSWRKFVAAYIADPTGPVVSPSVSVSADNSGVVSPA</sequence>